<dbReference type="FunFam" id="3.40.50.620:FF:000061">
    <property type="entry name" value="Tyrosine--tRNA ligase"/>
    <property type="match status" value="1"/>
</dbReference>
<keyword evidence="12" id="KW-1185">Reference proteome</keyword>
<keyword evidence="7 10" id="KW-0648">Protein biosynthesis</keyword>
<dbReference type="KEGG" id="adi:B5T_03817"/>
<dbReference type="AlphaFoldDB" id="K0CEQ1"/>
<comment type="subunit">
    <text evidence="1 10">Homodimer.</text>
</comment>
<dbReference type="InterPro" id="IPR024088">
    <property type="entry name" value="Tyr-tRNA-ligase_bac-type"/>
</dbReference>
<dbReference type="InterPro" id="IPR014729">
    <property type="entry name" value="Rossmann-like_a/b/a_fold"/>
</dbReference>
<keyword evidence="2 10" id="KW-0963">Cytoplasm</keyword>
<comment type="subcellular location">
    <subcellularLocation>
        <location evidence="10">Cytoplasm</location>
    </subcellularLocation>
</comment>
<keyword evidence="3 10" id="KW-0436">Ligase</keyword>
<dbReference type="InterPro" id="IPR002305">
    <property type="entry name" value="aa-tRNA-synth_Ic"/>
</dbReference>
<feature type="short sequence motif" description="'HIGH' region" evidence="10">
    <location>
        <begin position="78"/>
        <end position="87"/>
    </location>
</feature>
<dbReference type="PRINTS" id="PR01040">
    <property type="entry name" value="TRNASYNTHTYR"/>
</dbReference>
<gene>
    <name evidence="10 11" type="primary">tyrS</name>
    <name evidence="11" type="ordered locus">B5T_03817</name>
</gene>
<dbReference type="InterPro" id="IPR024108">
    <property type="entry name" value="Tyr-tRNA-ligase_bac_2"/>
</dbReference>
<dbReference type="Gene3D" id="1.10.240.10">
    <property type="entry name" value="Tyrosyl-Transfer RNA Synthetase"/>
    <property type="match status" value="1"/>
</dbReference>
<evidence type="ECO:0000313" key="12">
    <source>
        <dbReference type="Proteomes" id="UP000006286"/>
    </source>
</evidence>
<protein>
    <recommendedName>
        <fullName evidence="10">Tyrosine--tRNA ligase</fullName>
        <ecNumber evidence="10">6.1.1.1</ecNumber>
    </recommendedName>
    <alternativeName>
        <fullName evidence="10">Tyrosyl-tRNA synthetase</fullName>
        <shortName evidence="10">TyrRS</shortName>
    </alternativeName>
</protein>
<dbReference type="CDD" id="cd00805">
    <property type="entry name" value="TyrRS_core"/>
    <property type="match status" value="1"/>
</dbReference>
<evidence type="ECO:0000256" key="8">
    <source>
        <dbReference type="ARBA" id="ARBA00023146"/>
    </source>
</evidence>
<evidence type="ECO:0000256" key="6">
    <source>
        <dbReference type="ARBA" id="ARBA00022884"/>
    </source>
</evidence>
<dbReference type="Proteomes" id="UP000006286">
    <property type="component" value="Chromosome"/>
</dbReference>
<organism evidence="11 12">
    <name type="scientific">Alcanivorax dieselolei (strain DSM 16502 / CGMCC 1.3690 / MCCC 1A00001 / B-5)</name>
    <name type="common">Alloalcanivorax dieselolei</name>
    <dbReference type="NCBI Taxonomy" id="930169"/>
    <lineage>
        <taxon>Bacteria</taxon>
        <taxon>Pseudomonadati</taxon>
        <taxon>Pseudomonadota</taxon>
        <taxon>Gammaproteobacteria</taxon>
        <taxon>Oceanospirillales</taxon>
        <taxon>Alcanivoracaceae</taxon>
        <taxon>Alloalcanivorax</taxon>
    </lineage>
</organism>
<evidence type="ECO:0000256" key="5">
    <source>
        <dbReference type="ARBA" id="ARBA00022840"/>
    </source>
</evidence>
<dbReference type="PANTHER" id="PTHR11766:SF1">
    <property type="entry name" value="TYROSINE--TRNA LIGASE"/>
    <property type="match status" value="1"/>
</dbReference>
<name>K0CEQ1_ALCDB</name>
<feature type="short sequence motif" description="'KMSKS' region" evidence="10">
    <location>
        <begin position="262"/>
        <end position="266"/>
    </location>
</feature>
<comment type="function">
    <text evidence="10">Catalyzes the attachment of tyrosine to tRNA(Tyr) in a two-step reaction: tyrosine is first activated by ATP to form Tyr-AMP and then transferred to the acceptor end of tRNA(Tyr).</text>
</comment>
<evidence type="ECO:0000256" key="1">
    <source>
        <dbReference type="ARBA" id="ARBA00011738"/>
    </source>
</evidence>
<evidence type="ECO:0000256" key="9">
    <source>
        <dbReference type="ARBA" id="ARBA00048248"/>
    </source>
</evidence>
<dbReference type="PROSITE" id="PS00178">
    <property type="entry name" value="AA_TRNA_LIGASE_I"/>
    <property type="match status" value="1"/>
</dbReference>
<dbReference type="SUPFAM" id="SSF55174">
    <property type="entry name" value="Alpha-L RNA-binding motif"/>
    <property type="match status" value="1"/>
</dbReference>
<evidence type="ECO:0000256" key="10">
    <source>
        <dbReference type="HAMAP-Rule" id="MF_02007"/>
    </source>
</evidence>
<dbReference type="GO" id="GO:0005524">
    <property type="term" value="F:ATP binding"/>
    <property type="evidence" value="ECO:0007669"/>
    <property type="project" value="UniProtKB-UniRule"/>
</dbReference>
<keyword evidence="6" id="KW-0694">RNA-binding</keyword>
<reference evidence="11 12" key="1">
    <citation type="journal article" date="2012" name="J. Bacteriol.">
        <title>Complete genome sequence of Alcanivorax dieselolei type strain B5.</title>
        <authorList>
            <person name="Lai Q."/>
            <person name="Li W."/>
            <person name="Shao Z."/>
        </authorList>
    </citation>
    <scope>NUCLEOTIDE SEQUENCE [LARGE SCALE GENOMIC DNA]</scope>
    <source>
        <strain evidence="12">DSM 16502 / CGMCC 1.3690 / B-5</strain>
    </source>
</reference>
<dbReference type="InterPro" id="IPR001412">
    <property type="entry name" value="aa-tRNA-synth_I_CS"/>
</dbReference>
<dbReference type="Gene3D" id="3.10.290.10">
    <property type="entry name" value="RNA-binding S4 domain"/>
    <property type="match status" value="1"/>
</dbReference>
<comment type="similarity">
    <text evidence="10">Belongs to the class-I aminoacyl-tRNA synthetase family. TyrS type 2 subfamily.</text>
</comment>
<dbReference type="PATRIC" id="fig|930169.3.peg.3771"/>
<dbReference type="EC" id="6.1.1.1" evidence="10"/>
<evidence type="ECO:0000256" key="2">
    <source>
        <dbReference type="ARBA" id="ARBA00022490"/>
    </source>
</evidence>
<proteinExistence type="inferred from homology"/>
<evidence type="ECO:0000256" key="7">
    <source>
        <dbReference type="ARBA" id="ARBA00022917"/>
    </source>
</evidence>
<dbReference type="PANTHER" id="PTHR11766">
    <property type="entry name" value="TYROSYL-TRNA SYNTHETASE"/>
    <property type="match status" value="1"/>
</dbReference>
<dbReference type="InterPro" id="IPR002307">
    <property type="entry name" value="Tyr-tRNA-ligase"/>
</dbReference>
<dbReference type="EMBL" id="CP003466">
    <property type="protein sequence ID" value="AFT72079.1"/>
    <property type="molecule type" value="Genomic_DNA"/>
</dbReference>
<keyword evidence="5 10" id="KW-0067">ATP-binding</keyword>
<dbReference type="SUPFAM" id="SSF52374">
    <property type="entry name" value="Nucleotidylyl transferase"/>
    <property type="match status" value="1"/>
</dbReference>
<feature type="binding site" evidence="10">
    <location>
        <position position="265"/>
    </location>
    <ligand>
        <name>ATP</name>
        <dbReference type="ChEBI" id="CHEBI:30616"/>
    </ligand>
</feature>
<dbReference type="eggNOG" id="COG0162">
    <property type="taxonomic scope" value="Bacteria"/>
</dbReference>
<dbReference type="Pfam" id="PF00579">
    <property type="entry name" value="tRNA-synt_1b"/>
    <property type="match status" value="1"/>
</dbReference>
<keyword evidence="4 10" id="KW-0547">Nucleotide-binding</keyword>
<dbReference type="HAMAP" id="MF_02007">
    <property type="entry name" value="Tyr_tRNA_synth_type2"/>
    <property type="match status" value="1"/>
</dbReference>
<dbReference type="STRING" id="930169.B5T_03817"/>
<keyword evidence="8 10" id="KW-0030">Aminoacyl-tRNA synthetase</keyword>
<accession>K0CEQ1</accession>
<dbReference type="Gene3D" id="3.40.50.620">
    <property type="entry name" value="HUPs"/>
    <property type="match status" value="1"/>
</dbReference>
<dbReference type="NCBIfam" id="TIGR00234">
    <property type="entry name" value="tyrS"/>
    <property type="match status" value="1"/>
</dbReference>
<dbReference type="GO" id="GO:0003723">
    <property type="term" value="F:RNA binding"/>
    <property type="evidence" value="ECO:0007669"/>
    <property type="project" value="UniProtKB-KW"/>
</dbReference>
<dbReference type="GO" id="GO:0005829">
    <property type="term" value="C:cytosol"/>
    <property type="evidence" value="ECO:0007669"/>
    <property type="project" value="TreeGrafter"/>
</dbReference>
<evidence type="ECO:0000313" key="11">
    <source>
        <dbReference type="EMBL" id="AFT72079.1"/>
    </source>
</evidence>
<dbReference type="HOGENOM" id="CLU_024003_5_0_6"/>
<dbReference type="GO" id="GO:0006437">
    <property type="term" value="P:tyrosyl-tRNA aminoacylation"/>
    <property type="evidence" value="ECO:0007669"/>
    <property type="project" value="UniProtKB-UniRule"/>
</dbReference>
<dbReference type="InterPro" id="IPR036986">
    <property type="entry name" value="S4_RNA-bd_sf"/>
</dbReference>
<dbReference type="GO" id="GO:0004831">
    <property type="term" value="F:tyrosine-tRNA ligase activity"/>
    <property type="evidence" value="ECO:0007669"/>
    <property type="project" value="UniProtKB-UniRule"/>
</dbReference>
<evidence type="ECO:0000256" key="4">
    <source>
        <dbReference type="ARBA" id="ARBA00022741"/>
    </source>
</evidence>
<evidence type="ECO:0000256" key="3">
    <source>
        <dbReference type="ARBA" id="ARBA00022598"/>
    </source>
</evidence>
<sequence length="435" mass="48063">MPRFKQAGVIGAPLAALVPGLSGRERGADMEWQRQSMIDVDQQLALIRRGADEIIQEDELRARLESGRPLRVKAGFDPTAPDLHLGHTVLINKLRHFQDLGHQVIFLIGDFTGMIGDPSGKSVTRPPLSREDVLRNAETYKEQVFKILDPEKTEVAFNSSWMSELDAADLIRLASQYTVARMLERDDFDKRYRGNQPIAIHEFLYPLVQGYDSVALRADVELGGTDQKFNLLMGRTLQKGHDQPPQICLTMPLLEGLDGVQKMSKSLGNYVGVTDAPGDMYRKLLSLPDALTWRYYELLSAVSNEDLARLKAEAERLGSPQEAKKAFALEMVTRFHGEEAARAAPSSAGNLTALGDIPENVPEVEVALEEGDEVHIVPLLRLAGLAQNGKAAKDVFGRGAVYVDGQQLTSERSFKRGESAVIQAGKKKIARVKIK</sequence>
<comment type="catalytic activity">
    <reaction evidence="9 10">
        <text>tRNA(Tyr) + L-tyrosine + ATP = L-tyrosyl-tRNA(Tyr) + AMP + diphosphate + H(+)</text>
        <dbReference type="Rhea" id="RHEA:10220"/>
        <dbReference type="Rhea" id="RHEA-COMP:9706"/>
        <dbReference type="Rhea" id="RHEA-COMP:9707"/>
        <dbReference type="ChEBI" id="CHEBI:15378"/>
        <dbReference type="ChEBI" id="CHEBI:30616"/>
        <dbReference type="ChEBI" id="CHEBI:33019"/>
        <dbReference type="ChEBI" id="CHEBI:58315"/>
        <dbReference type="ChEBI" id="CHEBI:78442"/>
        <dbReference type="ChEBI" id="CHEBI:78536"/>
        <dbReference type="ChEBI" id="CHEBI:456215"/>
        <dbReference type="EC" id="6.1.1.1"/>
    </reaction>
</comment>